<evidence type="ECO:0000313" key="6">
    <source>
        <dbReference type="Proteomes" id="UP000535020"/>
    </source>
</evidence>
<dbReference type="PROSITE" id="PS00041">
    <property type="entry name" value="HTH_ARAC_FAMILY_1"/>
    <property type="match status" value="1"/>
</dbReference>
<dbReference type="GO" id="GO:0043565">
    <property type="term" value="F:sequence-specific DNA binding"/>
    <property type="evidence" value="ECO:0007669"/>
    <property type="project" value="InterPro"/>
</dbReference>
<keyword evidence="2" id="KW-0238">DNA-binding</keyword>
<dbReference type="InterPro" id="IPR018062">
    <property type="entry name" value="HTH_AraC-typ_CS"/>
</dbReference>
<dbReference type="Gene3D" id="1.10.10.60">
    <property type="entry name" value="Homeodomain-like"/>
    <property type="match status" value="1"/>
</dbReference>
<comment type="caution">
    <text evidence="5">The sequence shown here is derived from an EMBL/GenBank/DDBJ whole genome shotgun (WGS) entry which is preliminary data.</text>
</comment>
<evidence type="ECO:0000313" key="5">
    <source>
        <dbReference type="EMBL" id="NYA72585.1"/>
    </source>
</evidence>
<dbReference type="PANTHER" id="PTHR43280">
    <property type="entry name" value="ARAC-FAMILY TRANSCRIPTIONAL REGULATOR"/>
    <property type="match status" value="1"/>
</dbReference>
<reference evidence="5 6" key="1">
    <citation type="submission" date="2020-07" db="EMBL/GenBank/DDBJ databases">
        <authorList>
            <person name="Sun Q."/>
        </authorList>
    </citation>
    <scope>NUCLEOTIDE SEQUENCE [LARGE SCALE GENOMIC DNA]</scope>
    <source>
        <strain evidence="5 6">MAH-1</strain>
    </source>
</reference>
<dbReference type="GO" id="GO:0003700">
    <property type="term" value="F:DNA-binding transcription factor activity"/>
    <property type="evidence" value="ECO:0007669"/>
    <property type="project" value="InterPro"/>
</dbReference>
<dbReference type="SUPFAM" id="SSF46689">
    <property type="entry name" value="Homeodomain-like"/>
    <property type="match status" value="1"/>
</dbReference>
<evidence type="ECO:0000259" key="4">
    <source>
        <dbReference type="PROSITE" id="PS01124"/>
    </source>
</evidence>
<keyword evidence="6" id="KW-1185">Reference proteome</keyword>
<gene>
    <name evidence="5" type="ORF">HZF10_16775</name>
</gene>
<keyword evidence="3" id="KW-0804">Transcription</keyword>
<dbReference type="Proteomes" id="UP000535020">
    <property type="component" value="Unassembled WGS sequence"/>
</dbReference>
<dbReference type="RefSeq" id="WP_176007394.1">
    <property type="nucleotide sequence ID" value="NZ_JABWMI010000021.1"/>
</dbReference>
<dbReference type="InterPro" id="IPR018060">
    <property type="entry name" value="HTH_AraC"/>
</dbReference>
<dbReference type="SMART" id="SM00342">
    <property type="entry name" value="HTH_ARAC"/>
    <property type="match status" value="1"/>
</dbReference>
<evidence type="ECO:0000256" key="3">
    <source>
        <dbReference type="ARBA" id="ARBA00023163"/>
    </source>
</evidence>
<evidence type="ECO:0000256" key="2">
    <source>
        <dbReference type="ARBA" id="ARBA00023125"/>
    </source>
</evidence>
<sequence>MAHDIKVSVKNMVCPRCIMTVERILDSLSIPYNKVELGEIFMPQVLSDETSDKLKHELQKTGFELIESRVHKIVSDVKLAIAEYLENTTDRKMNLSAFINNRLAYDYSYLSDLFSNIESKSIEQYFIELRIEKVKELIVYDQLSFTEIAFRTGFSSVHHLSAQFRKVTGLTPSHFKNIRSVKRKPLDGI</sequence>
<dbReference type="PANTHER" id="PTHR43280:SF2">
    <property type="entry name" value="HTH-TYPE TRANSCRIPTIONAL REGULATOR EXSA"/>
    <property type="match status" value="1"/>
</dbReference>
<dbReference type="EMBL" id="JACBJI010000009">
    <property type="protein sequence ID" value="NYA72585.1"/>
    <property type="molecule type" value="Genomic_DNA"/>
</dbReference>
<evidence type="ECO:0000256" key="1">
    <source>
        <dbReference type="ARBA" id="ARBA00023015"/>
    </source>
</evidence>
<keyword evidence="1" id="KW-0805">Transcription regulation</keyword>
<dbReference type="Pfam" id="PF12833">
    <property type="entry name" value="HTH_18"/>
    <property type="match status" value="1"/>
</dbReference>
<dbReference type="Gene3D" id="3.30.70.100">
    <property type="match status" value="1"/>
</dbReference>
<dbReference type="PROSITE" id="PS01124">
    <property type="entry name" value="HTH_ARAC_FAMILY_2"/>
    <property type="match status" value="1"/>
</dbReference>
<name>A0A7Y9C6Y1_9FLAO</name>
<accession>A0A7Y9C6Y1</accession>
<proteinExistence type="predicted"/>
<dbReference type="AlphaFoldDB" id="A0A7Y9C6Y1"/>
<organism evidence="5 6">
    <name type="scientific">Flavobacterium agri</name>
    <dbReference type="NCBI Taxonomy" id="2743471"/>
    <lineage>
        <taxon>Bacteria</taxon>
        <taxon>Pseudomonadati</taxon>
        <taxon>Bacteroidota</taxon>
        <taxon>Flavobacteriia</taxon>
        <taxon>Flavobacteriales</taxon>
        <taxon>Flavobacteriaceae</taxon>
        <taxon>Flavobacterium</taxon>
    </lineage>
</organism>
<feature type="domain" description="HTH araC/xylS-type" evidence="4">
    <location>
        <begin position="79"/>
        <end position="178"/>
    </location>
</feature>
<protein>
    <submittedName>
        <fullName evidence="5">AraC family transcriptional regulator</fullName>
    </submittedName>
</protein>
<dbReference type="InterPro" id="IPR009057">
    <property type="entry name" value="Homeodomain-like_sf"/>
</dbReference>